<dbReference type="GO" id="GO:0005737">
    <property type="term" value="C:cytoplasm"/>
    <property type="evidence" value="ECO:0007669"/>
    <property type="project" value="TreeGrafter"/>
</dbReference>
<name>A0AAD9ZBZ8_9LECA</name>
<dbReference type="GO" id="GO:0016791">
    <property type="term" value="F:phosphatase activity"/>
    <property type="evidence" value="ECO:0007669"/>
    <property type="project" value="TreeGrafter"/>
</dbReference>
<protein>
    <recommendedName>
        <fullName evidence="3">Phosphoglycerate mutase-like protein</fullName>
    </recommendedName>
</protein>
<dbReference type="Proteomes" id="UP001276659">
    <property type="component" value="Unassembled WGS sequence"/>
</dbReference>
<evidence type="ECO:0000313" key="2">
    <source>
        <dbReference type="Proteomes" id="UP001276659"/>
    </source>
</evidence>
<evidence type="ECO:0000313" key="1">
    <source>
        <dbReference type="EMBL" id="KAK3175224.1"/>
    </source>
</evidence>
<organism evidence="1 2">
    <name type="scientific">Lepraria neglecta</name>
    <dbReference type="NCBI Taxonomy" id="209136"/>
    <lineage>
        <taxon>Eukaryota</taxon>
        <taxon>Fungi</taxon>
        <taxon>Dikarya</taxon>
        <taxon>Ascomycota</taxon>
        <taxon>Pezizomycotina</taxon>
        <taxon>Lecanoromycetes</taxon>
        <taxon>OSLEUM clade</taxon>
        <taxon>Lecanoromycetidae</taxon>
        <taxon>Lecanorales</taxon>
        <taxon>Lecanorineae</taxon>
        <taxon>Stereocaulaceae</taxon>
        <taxon>Lepraria</taxon>
    </lineage>
</organism>
<dbReference type="InterPro" id="IPR050275">
    <property type="entry name" value="PGM_Phosphatase"/>
</dbReference>
<dbReference type="PANTHER" id="PTHR48100:SF54">
    <property type="entry name" value="PHOSPHATASE SPAC5H10.03-RELATED"/>
    <property type="match status" value="1"/>
</dbReference>
<dbReference type="SMART" id="SM00855">
    <property type="entry name" value="PGAM"/>
    <property type="match status" value="1"/>
</dbReference>
<accession>A0AAD9ZBZ8</accession>
<gene>
    <name evidence="1" type="ORF">OEA41_002470</name>
</gene>
<dbReference type="CDD" id="cd07040">
    <property type="entry name" value="HP"/>
    <property type="match status" value="1"/>
</dbReference>
<dbReference type="Gene3D" id="3.40.50.1240">
    <property type="entry name" value="Phosphoglycerate mutase-like"/>
    <property type="match status" value="1"/>
</dbReference>
<dbReference type="PANTHER" id="PTHR48100">
    <property type="entry name" value="BROAD-SPECIFICITY PHOSPHATASE YOR283W-RELATED"/>
    <property type="match status" value="1"/>
</dbReference>
<dbReference type="SUPFAM" id="SSF53254">
    <property type="entry name" value="Phosphoglycerate mutase-like"/>
    <property type="match status" value="1"/>
</dbReference>
<dbReference type="EMBL" id="JASNWA010000006">
    <property type="protein sequence ID" value="KAK3175224.1"/>
    <property type="molecule type" value="Genomic_DNA"/>
</dbReference>
<dbReference type="InterPro" id="IPR013078">
    <property type="entry name" value="His_Pase_superF_clade-1"/>
</dbReference>
<dbReference type="AlphaFoldDB" id="A0AAD9ZBZ8"/>
<comment type="caution">
    <text evidence="1">The sequence shown here is derived from an EMBL/GenBank/DDBJ whole genome shotgun (WGS) entry which is preliminary data.</text>
</comment>
<evidence type="ECO:0008006" key="3">
    <source>
        <dbReference type="Google" id="ProtNLM"/>
    </source>
</evidence>
<reference evidence="1" key="1">
    <citation type="submission" date="2022-11" db="EMBL/GenBank/DDBJ databases">
        <title>Chromosomal genome sequence assembly and mating type (MAT) locus characterization of the leprose asexual lichenized fungus Lepraria neglecta (Nyl.) Erichsen.</title>
        <authorList>
            <person name="Allen J.L."/>
            <person name="Pfeffer B."/>
        </authorList>
    </citation>
    <scope>NUCLEOTIDE SEQUENCE</scope>
    <source>
        <strain evidence="1">Allen 5258</strain>
    </source>
</reference>
<dbReference type="InterPro" id="IPR029033">
    <property type="entry name" value="His_PPase_superfam"/>
</dbReference>
<dbReference type="Pfam" id="PF00300">
    <property type="entry name" value="His_Phos_1"/>
    <property type="match status" value="1"/>
</dbReference>
<keyword evidence="2" id="KW-1185">Reference proteome</keyword>
<proteinExistence type="predicted"/>
<sequence>MAPIIHCVRHAQGYHNLSVANHSMPDPSLTPFGEEQCRHLAQNFPHHKSVDLLVASPLRRTIFTTLHGFTPVIERGVPIIALPEAQETADVPCDTGTDITVLKEEMKGKPVDLSRVPEGWNNKAGRWAPTASALEKRAREARQWLKARPEKEIVLVTHGGFLHYFTEDWTDYKDALGTGWMNVECRSYLFADEDGDNATIVETEISREARRGTEKPLTRTEQMELRETATKTWEEGGYHPIQAKV</sequence>